<reference evidence="2" key="1">
    <citation type="submission" date="2009-09" db="EMBL/GenBank/DDBJ databases">
        <authorList>
            <person name="Weinstock G."/>
            <person name="Sodergren E."/>
            <person name="Clifton S."/>
            <person name="Fulton L."/>
            <person name="Fulton B."/>
            <person name="Courtney L."/>
            <person name="Fronick C."/>
            <person name="Harrison M."/>
            <person name="Strong C."/>
            <person name="Farmer C."/>
            <person name="Delahaunty K."/>
            <person name="Markovic C."/>
            <person name="Hall O."/>
            <person name="Minx P."/>
            <person name="Tomlinson C."/>
            <person name="Mitreva M."/>
            <person name="Nelson J."/>
            <person name="Hou S."/>
            <person name="Wollam A."/>
            <person name="Pepin K.H."/>
            <person name="Johnson M."/>
            <person name="Bhonagiri V."/>
            <person name="Nash W.E."/>
            <person name="Warren W."/>
            <person name="Chinwalla A."/>
            <person name="Mardis E.R."/>
            <person name="Wilson R.K."/>
        </authorList>
    </citation>
    <scope>NUCLEOTIDE SEQUENCE [LARGE SCALE GENOMIC DNA]</scope>
    <source>
        <strain evidence="2">DSM 20583</strain>
    </source>
</reference>
<comment type="caution">
    <text evidence="2">The sequence shown here is derived from an EMBL/GenBank/DDBJ whole genome shotgun (WGS) entry which is preliminary data.</text>
</comment>
<keyword evidence="1" id="KW-0472">Membrane</keyword>
<dbReference type="STRING" id="537007.BLAHAN_04282"/>
<feature type="transmembrane region" description="Helical" evidence="1">
    <location>
        <begin position="12"/>
        <end position="30"/>
    </location>
</feature>
<keyword evidence="1" id="KW-0812">Transmembrane</keyword>
<dbReference type="EMBL" id="ABYU02000009">
    <property type="protein sequence ID" value="EEX22997.1"/>
    <property type="molecule type" value="Genomic_DNA"/>
</dbReference>
<protein>
    <submittedName>
        <fullName evidence="2">Uncharacterized protein</fullName>
    </submittedName>
</protein>
<dbReference type="HOGENOM" id="CLU_3004979_0_0_9"/>
<keyword evidence="3" id="KW-1185">Reference proteome</keyword>
<name>C9L4I5_BLAHA</name>
<dbReference type="AlphaFoldDB" id="C9L4I5"/>
<organism evidence="2 3">
    <name type="scientific">Blautia hansenii DSM 20583</name>
    <dbReference type="NCBI Taxonomy" id="537007"/>
    <lineage>
        <taxon>Bacteria</taxon>
        <taxon>Bacillati</taxon>
        <taxon>Bacillota</taxon>
        <taxon>Clostridia</taxon>
        <taxon>Lachnospirales</taxon>
        <taxon>Lachnospiraceae</taxon>
        <taxon>Blautia</taxon>
    </lineage>
</organism>
<evidence type="ECO:0000313" key="3">
    <source>
        <dbReference type="Proteomes" id="UP000003755"/>
    </source>
</evidence>
<gene>
    <name evidence="2" type="ORF">BLAHAN_04282</name>
</gene>
<evidence type="ECO:0000256" key="1">
    <source>
        <dbReference type="SAM" id="Phobius"/>
    </source>
</evidence>
<accession>C9L4I5</accession>
<evidence type="ECO:0000313" key="2">
    <source>
        <dbReference type="EMBL" id="EEX22997.1"/>
    </source>
</evidence>
<proteinExistence type="predicted"/>
<dbReference type="Proteomes" id="UP000003755">
    <property type="component" value="Unassembled WGS sequence"/>
</dbReference>
<keyword evidence="1" id="KW-1133">Transmembrane helix</keyword>
<sequence length="56" mass="6869">MINISFRFYTSHYNTFFNFVFILFIAYFAQSTFFMVISPKNSLSFLFIYTFLLLFF</sequence>